<name>A0ABP9VQP8_9BACT</name>
<dbReference type="PROSITE" id="PS51257">
    <property type="entry name" value="PROKAR_LIPOPROTEIN"/>
    <property type="match status" value="1"/>
</dbReference>
<keyword evidence="2" id="KW-0732">Signal</keyword>
<dbReference type="EMBL" id="BAABRO010000003">
    <property type="protein sequence ID" value="GAA5506553.1"/>
    <property type="molecule type" value="Genomic_DNA"/>
</dbReference>
<reference evidence="3 4" key="1">
    <citation type="submission" date="2024-02" db="EMBL/GenBank/DDBJ databases">
        <title>Rhodopirellula caenicola NBRC 110016.</title>
        <authorList>
            <person name="Ichikawa N."/>
            <person name="Katano-Makiyama Y."/>
            <person name="Hidaka K."/>
        </authorList>
    </citation>
    <scope>NUCLEOTIDE SEQUENCE [LARGE SCALE GENOMIC DNA]</scope>
    <source>
        <strain evidence="3 4">NBRC 110016</strain>
    </source>
</reference>
<gene>
    <name evidence="3" type="ORF">Rcae01_02006</name>
</gene>
<protein>
    <submittedName>
        <fullName evidence="3">Uncharacterized protein</fullName>
    </submittedName>
</protein>
<evidence type="ECO:0000256" key="2">
    <source>
        <dbReference type="SAM" id="SignalP"/>
    </source>
</evidence>
<dbReference type="Proteomes" id="UP001416858">
    <property type="component" value="Unassembled WGS sequence"/>
</dbReference>
<comment type="caution">
    <text evidence="3">The sequence shown here is derived from an EMBL/GenBank/DDBJ whole genome shotgun (WGS) entry which is preliminary data.</text>
</comment>
<keyword evidence="4" id="KW-1185">Reference proteome</keyword>
<accession>A0ABP9VQP8</accession>
<feature type="region of interest" description="Disordered" evidence="1">
    <location>
        <begin position="196"/>
        <end position="270"/>
    </location>
</feature>
<evidence type="ECO:0000313" key="3">
    <source>
        <dbReference type="EMBL" id="GAA5506553.1"/>
    </source>
</evidence>
<feature type="signal peptide" evidence="2">
    <location>
        <begin position="1"/>
        <end position="33"/>
    </location>
</feature>
<feature type="chain" id="PRO_5047084929" evidence="2">
    <location>
        <begin position="34"/>
        <end position="394"/>
    </location>
</feature>
<feature type="compositionally biased region" description="Low complexity" evidence="1">
    <location>
        <begin position="232"/>
        <end position="252"/>
    </location>
</feature>
<proteinExistence type="predicted"/>
<evidence type="ECO:0000313" key="4">
    <source>
        <dbReference type="Proteomes" id="UP001416858"/>
    </source>
</evidence>
<feature type="compositionally biased region" description="Basic and acidic residues" evidence="1">
    <location>
        <begin position="259"/>
        <end position="270"/>
    </location>
</feature>
<evidence type="ECO:0000256" key="1">
    <source>
        <dbReference type="SAM" id="MobiDB-lite"/>
    </source>
</evidence>
<sequence>MADMLRTFRFFASRTLAISCVMLLLAAASGCQETDPIVTYSIPTEVPEQLRTGNDRMLAVMVPKGDQTWFFKITAAPEKAVAVVEDDFRKFVESIQFEDDKPVLDELPEGWQLGGSKPMRFASIDVNTPDKQLDISVSSLPKQPDWDAEVAMNVNRWRGQVGLAPSNEKWASAEALEIESADGTAVWVDLVGKSSGGSPPMMSGMSGGPMSGGPMARGEMPNDDIHSGVAGGSMASGSSTTETTTSDGPDSSKNPDSSFKYDRPEGWRDGRMSSMRMAAFNVGPEDAEAEITVIPAGGDLRGNVARWLGQIRPEGVADEVVDKALEDAEKIKVDGRDAQRFLLLGTDPEAGTAIDATIVPLDEGFSLFIKMTGPAKTVTAESEAIKSFLESIQL</sequence>
<organism evidence="3 4">
    <name type="scientific">Novipirellula caenicola</name>
    <dbReference type="NCBI Taxonomy" id="1536901"/>
    <lineage>
        <taxon>Bacteria</taxon>
        <taxon>Pseudomonadati</taxon>
        <taxon>Planctomycetota</taxon>
        <taxon>Planctomycetia</taxon>
        <taxon>Pirellulales</taxon>
        <taxon>Pirellulaceae</taxon>
        <taxon>Novipirellula</taxon>
    </lineage>
</organism>